<feature type="compositionally biased region" description="Acidic residues" evidence="1">
    <location>
        <begin position="37"/>
        <end position="52"/>
    </location>
</feature>
<feature type="region of interest" description="Disordered" evidence="1">
    <location>
        <begin position="1"/>
        <end position="52"/>
    </location>
</feature>
<reference evidence="2 3" key="1">
    <citation type="journal article" date="2019" name="Sci. Rep.">
        <title>Orb-weaving spider Araneus ventricosus genome elucidates the spidroin gene catalogue.</title>
        <authorList>
            <person name="Kono N."/>
            <person name="Nakamura H."/>
            <person name="Ohtoshi R."/>
            <person name="Moran D.A.P."/>
            <person name="Shinohara A."/>
            <person name="Yoshida Y."/>
            <person name="Fujiwara M."/>
            <person name="Mori M."/>
            <person name="Tomita M."/>
            <person name="Arakawa K."/>
        </authorList>
    </citation>
    <scope>NUCLEOTIDE SEQUENCE [LARGE SCALE GENOMIC DNA]</scope>
</reference>
<protein>
    <submittedName>
        <fullName evidence="2">Uncharacterized protein</fullName>
    </submittedName>
</protein>
<evidence type="ECO:0000256" key="1">
    <source>
        <dbReference type="SAM" id="MobiDB-lite"/>
    </source>
</evidence>
<accession>A0A4Y2DYI9</accession>
<feature type="non-terminal residue" evidence="2">
    <location>
        <position position="1"/>
    </location>
</feature>
<dbReference type="AlphaFoldDB" id="A0A4Y2DYI9"/>
<evidence type="ECO:0000313" key="2">
    <source>
        <dbReference type="EMBL" id="GBM21119.1"/>
    </source>
</evidence>
<sequence length="52" mass="5962">PKAFSDSNEKVERHSSNSDEDYLFVNTNRCDYPLSSSEEDDEEDEEDDDEAG</sequence>
<organism evidence="2 3">
    <name type="scientific">Araneus ventricosus</name>
    <name type="common">Orbweaver spider</name>
    <name type="synonym">Epeira ventricosa</name>
    <dbReference type="NCBI Taxonomy" id="182803"/>
    <lineage>
        <taxon>Eukaryota</taxon>
        <taxon>Metazoa</taxon>
        <taxon>Ecdysozoa</taxon>
        <taxon>Arthropoda</taxon>
        <taxon>Chelicerata</taxon>
        <taxon>Arachnida</taxon>
        <taxon>Araneae</taxon>
        <taxon>Araneomorphae</taxon>
        <taxon>Entelegynae</taxon>
        <taxon>Araneoidea</taxon>
        <taxon>Araneidae</taxon>
        <taxon>Araneus</taxon>
    </lineage>
</organism>
<evidence type="ECO:0000313" key="3">
    <source>
        <dbReference type="Proteomes" id="UP000499080"/>
    </source>
</evidence>
<name>A0A4Y2DYI9_ARAVE</name>
<comment type="caution">
    <text evidence="2">The sequence shown here is derived from an EMBL/GenBank/DDBJ whole genome shotgun (WGS) entry which is preliminary data.</text>
</comment>
<dbReference type="Proteomes" id="UP000499080">
    <property type="component" value="Unassembled WGS sequence"/>
</dbReference>
<keyword evidence="3" id="KW-1185">Reference proteome</keyword>
<feature type="compositionally biased region" description="Basic and acidic residues" evidence="1">
    <location>
        <begin position="7"/>
        <end position="17"/>
    </location>
</feature>
<proteinExistence type="predicted"/>
<gene>
    <name evidence="2" type="ORF">AVEN_169188_1</name>
</gene>
<dbReference type="EMBL" id="BGPR01244426">
    <property type="protein sequence ID" value="GBM21119.1"/>
    <property type="molecule type" value="Genomic_DNA"/>
</dbReference>